<keyword evidence="3" id="KW-1185">Reference proteome</keyword>
<dbReference type="InterPro" id="IPR011990">
    <property type="entry name" value="TPR-like_helical_dom_sf"/>
</dbReference>
<keyword evidence="1" id="KW-1133">Transmembrane helix</keyword>
<evidence type="ECO:0000256" key="1">
    <source>
        <dbReference type="SAM" id="Phobius"/>
    </source>
</evidence>
<dbReference type="AlphaFoldDB" id="A0A835D5F5"/>
<comment type="caution">
    <text evidence="2">The sequence shown here is derived from an EMBL/GenBank/DDBJ whole genome shotgun (WGS) entry which is preliminary data.</text>
</comment>
<keyword evidence="1" id="KW-0812">Transmembrane</keyword>
<accession>A0A835D5F5</accession>
<protein>
    <submittedName>
        <fullName evidence="2">Uncharacterized protein</fullName>
    </submittedName>
</protein>
<dbReference type="OMA" id="DLQFNKY"/>
<dbReference type="Gene3D" id="1.25.40.10">
    <property type="entry name" value="Tetratricopeptide repeat domain"/>
    <property type="match status" value="1"/>
</dbReference>
<gene>
    <name evidence="2" type="ORF">HHK36_023672</name>
</gene>
<organism evidence="2 3">
    <name type="scientific">Tetracentron sinense</name>
    <name type="common">Spur-leaf</name>
    <dbReference type="NCBI Taxonomy" id="13715"/>
    <lineage>
        <taxon>Eukaryota</taxon>
        <taxon>Viridiplantae</taxon>
        <taxon>Streptophyta</taxon>
        <taxon>Embryophyta</taxon>
        <taxon>Tracheophyta</taxon>
        <taxon>Spermatophyta</taxon>
        <taxon>Magnoliopsida</taxon>
        <taxon>Trochodendrales</taxon>
        <taxon>Trochodendraceae</taxon>
        <taxon>Tetracentron</taxon>
    </lineage>
</organism>
<feature type="transmembrane region" description="Helical" evidence="1">
    <location>
        <begin position="125"/>
        <end position="143"/>
    </location>
</feature>
<dbReference type="SUPFAM" id="SSF48452">
    <property type="entry name" value="TPR-like"/>
    <property type="match status" value="1"/>
</dbReference>
<keyword evidence="1" id="KW-0472">Membrane</keyword>
<evidence type="ECO:0000313" key="3">
    <source>
        <dbReference type="Proteomes" id="UP000655225"/>
    </source>
</evidence>
<proteinExistence type="predicted"/>
<dbReference type="OrthoDB" id="552664at2759"/>
<dbReference type="PANTHER" id="PTHR36888:SF2">
    <property type="entry name" value="TETRATRICOPEPTIDE REPEAT (TPR)-LIKE SUPERFAMILY PROTEIN"/>
    <property type="match status" value="1"/>
</dbReference>
<evidence type="ECO:0000313" key="2">
    <source>
        <dbReference type="EMBL" id="KAF8391368.1"/>
    </source>
</evidence>
<reference evidence="2 3" key="1">
    <citation type="submission" date="2020-04" db="EMBL/GenBank/DDBJ databases">
        <title>Plant Genome Project.</title>
        <authorList>
            <person name="Zhang R.-G."/>
        </authorList>
    </citation>
    <scope>NUCLEOTIDE SEQUENCE [LARGE SCALE GENOMIC DNA]</scope>
    <source>
        <strain evidence="2">YNK0</strain>
        <tissue evidence="2">Leaf</tissue>
    </source>
</reference>
<sequence>METLISDNFPRYMNTPYSLNLSPFNSRSSALKNRILLHFSNRKWCWVSKKPNFCSISALSSSNSTNYGGWNDLESIDDSNQSGKLDQFQNFLVSVGIDDRKHVFMFLLGLVSALAISRIRVSSIIVFPASVLVFAVGFSLGFVRGGSTAISMKEISINGSKKTPKEKNPRFSDEKLKNMVDVFSEFDVKITNLKNDMKGAIDSNRFEMSELESYLEVIKSMSLSVLPAKNALEASVNSMDLLVEDQEVERNSNQKPSRRRKEMGANGFDFFQIIGWMFQENSVGLKPNKVKDPKEPLNLKAMSDQTQGSILVPAVEEEKILNTVPNDNIRNVKMGSCPQEASNNPALNPDGCETLGDGAKNMEIIPKMVKATEMDRSFKRLPNTEEVSHPNNSLPFLNNHGIFLKLGHQNENETEASLDSLIDPANLRLGEIEFDSLGMEAEESISQKRTLKTSNGTYIPSHRGKGENGAYRPYFIDESIKSEDQPYIDNQISECDSDVASTSSSLISDDVVFDRHVTQATYLIKQAKEFLRGKGDEERAEIMLHKSARLLSKATTMKPMSLLAVGQLGNTYLLHGELKLKISRELRTFLSRRDPLSAKKRSRVYVKGLDDQVMSKDRIASVLVDVCEECEELLVDAGRKYRMALSIDANDVRALYNWGLALSFRAQLIADIGPEAAFDADKVYLAAIDKFDAMMSKSNIHAHDALFRWGVALQKRSHLQPSNSKKMKLLQQAKRLYEDALIMDSDNLQVREALSSCISELDFRNF</sequence>
<dbReference type="PANTHER" id="PTHR36888">
    <property type="entry name" value="TETRATRICOPEPTIDE-LIKE HELICAL DOMAIN-CONTAINING PROTEIN-RELATED"/>
    <property type="match status" value="1"/>
</dbReference>
<dbReference type="EMBL" id="JABCRI010000017">
    <property type="protein sequence ID" value="KAF8391368.1"/>
    <property type="molecule type" value="Genomic_DNA"/>
</dbReference>
<name>A0A835D5F5_TETSI</name>
<dbReference type="Proteomes" id="UP000655225">
    <property type="component" value="Unassembled WGS sequence"/>
</dbReference>